<evidence type="ECO:0000313" key="5">
    <source>
        <dbReference type="Proteomes" id="UP000199199"/>
    </source>
</evidence>
<accession>A0A1I6NZ56</accession>
<evidence type="ECO:0000256" key="1">
    <source>
        <dbReference type="ARBA" id="ARBA00022801"/>
    </source>
</evidence>
<dbReference type="AlphaFoldDB" id="A0A1I6NZ56"/>
<dbReference type="GO" id="GO:0052816">
    <property type="term" value="F:long-chain fatty acyl-CoA hydrolase activity"/>
    <property type="evidence" value="ECO:0007669"/>
    <property type="project" value="TreeGrafter"/>
</dbReference>
<name>A0A1I6NZ56_9EURY</name>
<protein>
    <submittedName>
        <fullName evidence="4">Acyl-CoA hydrolase</fullName>
    </submittedName>
</protein>
<dbReference type="GO" id="GO:0005829">
    <property type="term" value="C:cytosol"/>
    <property type="evidence" value="ECO:0007669"/>
    <property type="project" value="TreeGrafter"/>
</dbReference>
<dbReference type="Proteomes" id="UP000199199">
    <property type="component" value="Unassembled WGS sequence"/>
</dbReference>
<dbReference type="OrthoDB" id="15030at2157"/>
<dbReference type="GO" id="GO:0006637">
    <property type="term" value="P:acyl-CoA metabolic process"/>
    <property type="evidence" value="ECO:0007669"/>
    <property type="project" value="TreeGrafter"/>
</dbReference>
<dbReference type="PANTHER" id="PTHR11049:SF24">
    <property type="entry name" value="CYTOSOLIC ACYL COENZYME A THIOESTER HYDROLASE"/>
    <property type="match status" value="1"/>
</dbReference>
<evidence type="ECO:0000313" key="4">
    <source>
        <dbReference type="EMBL" id="SFS33242.1"/>
    </source>
</evidence>
<proteinExistence type="predicted"/>
<dbReference type="Gene3D" id="3.10.129.10">
    <property type="entry name" value="Hotdog Thioesterase"/>
    <property type="match status" value="1"/>
</dbReference>
<dbReference type="GO" id="GO:0009062">
    <property type="term" value="P:fatty acid catabolic process"/>
    <property type="evidence" value="ECO:0007669"/>
    <property type="project" value="TreeGrafter"/>
</dbReference>
<evidence type="ECO:0000256" key="2">
    <source>
        <dbReference type="SAM" id="MobiDB-lite"/>
    </source>
</evidence>
<organism evidence="4 5">
    <name type="scientific">Halostagnicola kamekurae</name>
    <dbReference type="NCBI Taxonomy" id="619731"/>
    <lineage>
        <taxon>Archaea</taxon>
        <taxon>Methanobacteriati</taxon>
        <taxon>Methanobacteriota</taxon>
        <taxon>Stenosarchaea group</taxon>
        <taxon>Halobacteria</taxon>
        <taxon>Halobacteriales</taxon>
        <taxon>Natrialbaceae</taxon>
        <taxon>Halostagnicola</taxon>
    </lineage>
</organism>
<dbReference type="EMBL" id="FOZS01000001">
    <property type="protein sequence ID" value="SFS33242.1"/>
    <property type="molecule type" value="Genomic_DNA"/>
</dbReference>
<feature type="region of interest" description="Disordered" evidence="2">
    <location>
        <begin position="120"/>
        <end position="145"/>
    </location>
</feature>
<dbReference type="PANTHER" id="PTHR11049">
    <property type="entry name" value="ACYL COENZYME A THIOESTER HYDROLASE"/>
    <property type="match status" value="1"/>
</dbReference>
<feature type="compositionally biased region" description="Basic and acidic residues" evidence="2">
    <location>
        <begin position="129"/>
        <end position="145"/>
    </location>
</feature>
<dbReference type="InterPro" id="IPR033120">
    <property type="entry name" value="HOTDOG_ACOT"/>
</dbReference>
<dbReference type="PROSITE" id="PS51770">
    <property type="entry name" value="HOTDOG_ACOT"/>
    <property type="match status" value="1"/>
</dbReference>
<keyword evidence="5" id="KW-1185">Reference proteome</keyword>
<reference evidence="5" key="1">
    <citation type="submission" date="2016-10" db="EMBL/GenBank/DDBJ databases">
        <authorList>
            <person name="Varghese N."/>
            <person name="Submissions S."/>
        </authorList>
    </citation>
    <scope>NUCLEOTIDE SEQUENCE [LARGE SCALE GENOMIC DNA]</scope>
    <source>
        <strain evidence="5">DSM 22427</strain>
    </source>
</reference>
<dbReference type="InterPro" id="IPR029069">
    <property type="entry name" value="HotDog_dom_sf"/>
</dbReference>
<gene>
    <name evidence="4" type="ORF">SAMN04488556_0218</name>
</gene>
<dbReference type="CDD" id="cd03442">
    <property type="entry name" value="BFIT_BACH"/>
    <property type="match status" value="1"/>
</dbReference>
<dbReference type="InterPro" id="IPR040170">
    <property type="entry name" value="Cytosol_ACT"/>
</dbReference>
<keyword evidence="1 4" id="KW-0378">Hydrolase</keyword>
<dbReference type="SUPFAM" id="SSF54637">
    <property type="entry name" value="Thioesterase/thiol ester dehydrase-isomerase"/>
    <property type="match status" value="1"/>
</dbReference>
<dbReference type="Pfam" id="PF03061">
    <property type="entry name" value="4HBT"/>
    <property type="match status" value="1"/>
</dbReference>
<evidence type="ECO:0000259" key="3">
    <source>
        <dbReference type="PROSITE" id="PS51770"/>
    </source>
</evidence>
<sequence>MTALLETYIENRFPVQPNHANNNGTLHGGNLMKWLDEVGGMSAIRFAGESCVTARVDELDFLRPVPLGETALIEGYVYDAGETSVNVALRAWREEPRSGETELTTESTFTFVAIDEDGTPIPVPELTVESEKGERLRERALSASE</sequence>
<feature type="domain" description="HotDog ACOT-type" evidence="3">
    <location>
        <begin position="5"/>
        <end position="117"/>
    </location>
</feature>
<dbReference type="RefSeq" id="WP_092900430.1">
    <property type="nucleotide sequence ID" value="NZ_FOZS01000001.1"/>
</dbReference>
<dbReference type="InterPro" id="IPR006683">
    <property type="entry name" value="Thioestr_dom"/>
</dbReference>